<evidence type="ECO:0000313" key="2">
    <source>
        <dbReference type="EMBL" id="SIS18459.1"/>
    </source>
</evidence>
<dbReference type="SUPFAM" id="SSF53335">
    <property type="entry name" value="S-adenosyl-L-methionine-dependent methyltransferases"/>
    <property type="match status" value="1"/>
</dbReference>
<sequence length="213" mass="21967">MAARDALMAGIAKQLGHPRGVGGQVVALALNRGNRSLVGAAVAELHAGRDAMLADIGFGGGGGLKLLLDNVGRAGCVHGVEVSGTMVARASRRYPRDIASGRLVLHNGSITRLPFADGALDGVVTVNTLYSVSDLTQACRELSRVAAPAAHIVVGVGDPDTMATLPFTRHGFRLRPIPEVIDALRGAGLAVQHRRASDKMGAPHLLIGTPKAT</sequence>
<keyword evidence="2" id="KW-0489">Methyltransferase</keyword>
<name>A0A1N7H0T9_9NOCA</name>
<reference evidence="2 3" key="1">
    <citation type="submission" date="2017-01" db="EMBL/GenBank/DDBJ databases">
        <authorList>
            <person name="Mah S.A."/>
            <person name="Swanson W.J."/>
            <person name="Moy G.W."/>
            <person name="Vacquier V.D."/>
        </authorList>
    </citation>
    <scope>NUCLEOTIDE SEQUENCE [LARGE SCALE GENOMIC DNA]</scope>
    <source>
        <strain evidence="2 3">CPCC 203464</strain>
    </source>
</reference>
<dbReference type="InterPro" id="IPR013216">
    <property type="entry name" value="Methyltransf_11"/>
</dbReference>
<evidence type="ECO:0000259" key="1">
    <source>
        <dbReference type="Pfam" id="PF08241"/>
    </source>
</evidence>
<proteinExistence type="predicted"/>
<keyword evidence="2" id="KW-0808">Transferase</keyword>
<dbReference type="GO" id="GO:0032259">
    <property type="term" value="P:methylation"/>
    <property type="evidence" value="ECO:0007669"/>
    <property type="project" value="UniProtKB-KW"/>
</dbReference>
<dbReference type="InterPro" id="IPR029063">
    <property type="entry name" value="SAM-dependent_MTases_sf"/>
</dbReference>
<organism evidence="2 3">
    <name type="scientific">Williamsia sterculiae</name>
    <dbReference type="NCBI Taxonomy" id="1344003"/>
    <lineage>
        <taxon>Bacteria</taxon>
        <taxon>Bacillati</taxon>
        <taxon>Actinomycetota</taxon>
        <taxon>Actinomycetes</taxon>
        <taxon>Mycobacteriales</taxon>
        <taxon>Nocardiaceae</taxon>
        <taxon>Williamsia</taxon>
    </lineage>
</organism>
<dbReference type="Pfam" id="PF08241">
    <property type="entry name" value="Methyltransf_11"/>
    <property type="match status" value="1"/>
</dbReference>
<gene>
    <name evidence="2" type="ORF">SAMN05445060_3335</name>
</gene>
<dbReference type="EMBL" id="FTNT01000011">
    <property type="protein sequence ID" value="SIS18459.1"/>
    <property type="molecule type" value="Genomic_DNA"/>
</dbReference>
<dbReference type="STRING" id="1344003.SAMN05445060_3335"/>
<dbReference type="Gene3D" id="3.40.50.150">
    <property type="entry name" value="Vaccinia Virus protein VP39"/>
    <property type="match status" value="1"/>
</dbReference>
<dbReference type="OrthoDB" id="529208at2"/>
<accession>A0A1N7H0T9</accession>
<dbReference type="Proteomes" id="UP000186218">
    <property type="component" value="Unassembled WGS sequence"/>
</dbReference>
<dbReference type="RefSeq" id="WP_076481777.1">
    <property type="nucleotide sequence ID" value="NZ_FTNT01000011.1"/>
</dbReference>
<evidence type="ECO:0000313" key="3">
    <source>
        <dbReference type="Proteomes" id="UP000186218"/>
    </source>
</evidence>
<dbReference type="GO" id="GO:0008757">
    <property type="term" value="F:S-adenosylmethionine-dependent methyltransferase activity"/>
    <property type="evidence" value="ECO:0007669"/>
    <property type="project" value="InterPro"/>
</dbReference>
<keyword evidence="3" id="KW-1185">Reference proteome</keyword>
<protein>
    <submittedName>
        <fullName evidence="2">Methyltransferase domain-containing protein</fullName>
    </submittedName>
</protein>
<dbReference type="AlphaFoldDB" id="A0A1N7H0T9"/>
<feature type="domain" description="Methyltransferase type 11" evidence="1">
    <location>
        <begin position="55"/>
        <end position="153"/>
    </location>
</feature>